<protein>
    <recommendedName>
        <fullName evidence="3">CxC2-like cysteine cluster KDZ transposase-associated domain-containing protein</fullName>
    </recommendedName>
</protein>
<name>A0AAD7FLX0_MYCRO</name>
<sequence length="256" mass="29155">NQTLLRHGYLGSSPESPAIAFPIEFLEQFRQIHRVCPRYSVDALSKTLNNLHKIPRKKYLRDQLSDAYDGYLAIMREVEARVQKALHQEDDWHMKNICPPCFYKTVGEPPLKYSALAAMDVNNSLKLVDVSFQSGTPRTDDQKSTSFRWLTPQQVDCFKDEVLEGTEADELAKCVNTCVERWRAAGPEACKKMFALFAIAGIFISVCRHGHVLVMCDMIRSGELMKYPLSMCDHLMETYGADLALGYDIWCAFVKT</sequence>
<organism evidence="1 2">
    <name type="scientific">Mycena rosella</name>
    <name type="common">Pink bonnet</name>
    <name type="synonym">Agaricus rosellus</name>
    <dbReference type="NCBI Taxonomy" id="1033263"/>
    <lineage>
        <taxon>Eukaryota</taxon>
        <taxon>Fungi</taxon>
        <taxon>Dikarya</taxon>
        <taxon>Basidiomycota</taxon>
        <taxon>Agaricomycotina</taxon>
        <taxon>Agaricomycetes</taxon>
        <taxon>Agaricomycetidae</taxon>
        <taxon>Agaricales</taxon>
        <taxon>Marasmiineae</taxon>
        <taxon>Mycenaceae</taxon>
        <taxon>Mycena</taxon>
    </lineage>
</organism>
<gene>
    <name evidence="1" type="ORF">B0H17DRAFT_844672</name>
</gene>
<evidence type="ECO:0000313" key="2">
    <source>
        <dbReference type="Proteomes" id="UP001221757"/>
    </source>
</evidence>
<reference evidence="1" key="1">
    <citation type="submission" date="2023-03" db="EMBL/GenBank/DDBJ databases">
        <title>Massive genome expansion in bonnet fungi (Mycena s.s.) driven by repeated elements and novel gene families across ecological guilds.</title>
        <authorList>
            <consortium name="Lawrence Berkeley National Laboratory"/>
            <person name="Harder C.B."/>
            <person name="Miyauchi S."/>
            <person name="Viragh M."/>
            <person name="Kuo A."/>
            <person name="Thoen E."/>
            <person name="Andreopoulos B."/>
            <person name="Lu D."/>
            <person name="Skrede I."/>
            <person name="Drula E."/>
            <person name="Henrissat B."/>
            <person name="Morin E."/>
            <person name="Kohler A."/>
            <person name="Barry K."/>
            <person name="LaButti K."/>
            <person name="Morin E."/>
            <person name="Salamov A."/>
            <person name="Lipzen A."/>
            <person name="Mereny Z."/>
            <person name="Hegedus B."/>
            <person name="Baldrian P."/>
            <person name="Stursova M."/>
            <person name="Weitz H."/>
            <person name="Taylor A."/>
            <person name="Grigoriev I.V."/>
            <person name="Nagy L.G."/>
            <person name="Martin F."/>
            <person name="Kauserud H."/>
        </authorList>
    </citation>
    <scope>NUCLEOTIDE SEQUENCE</scope>
    <source>
        <strain evidence="1">CBHHK067</strain>
    </source>
</reference>
<dbReference type="Pfam" id="PF18758">
    <property type="entry name" value="KDZ"/>
    <property type="match status" value="1"/>
</dbReference>
<evidence type="ECO:0000313" key="1">
    <source>
        <dbReference type="EMBL" id="KAJ7626234.1"/>
    </source>
</evidence>
<keyword evidence="2" id="KW-1185">Reference proteome</keyword>
<feature type="non-terminal residue" evidence="1">
    <location>
        <position position="256"/>
    </location>
</feature>
<comment type="caution">
    <text evidence="1">The sequence shown here is derived from an EMBL/GenBank/DDBJ whole genome shotgun (WGS) entry which is preliminary data.</text>
</comment>
<dbReference type="AlphaFoldDB" id="A0AAD7FLX0"/>
<feature type="non-terminal residue" evidence="1">
    <location>
        <position position="1"/>
    </location>
</feature>
<evidence type="ECO:0008006" key="3">
    <source>
        <dbReference type="Google" id="ProtNLM"/>
    </source>
</evidence>
<dbReference type="EMBL" id="JARKIE010000589">
    <property type="protein sequence ID" value="KAJ7626234.1"/>
    <property type="molecule type" value="Genomic_DNA"/>
</dbReference>
<dbReference type="InterPro" id="IPR040521">
    <property type="entry name" value="KDZ"/>
</dbReference>
<dbReference type="PANTHER" id="PTHR33096:SF1">
    <property type="entry name" value="CXC1-LIKE CYSTEINE CLUSTER ASSOCIATED WITH KDZ TRANSPOSASES DOMAIN-CONTAINING PROTEIN"/>
    <property type="match status" value="1"/>
</dbReference>
<proteinExistence type="predicted"/>
<dbReference type="PANTHER" id="PTHR33096">
    <property type="entry name" value="CXC2 DOMAIN-CONTAINING PROTEIN"/>
    <property type="match status" value="1"/>
</dbReference>
<accession>A0AAD7FLX0</accession>
<dbReference type="Proteomes" id="UP001221757">
    <property type="component" value="Unassembled WGS sequence"/>
</dbReference>